<dbReference type="Gene3D" id="3.20.20.80">
    <property type="entry name" value="Glycosidases"/>
    <property type="match status" value="1"/>
</dbReference>
<dbReference type="InterPro" id="IPR017853">
    <property type="entry name" value="GH"/>
</dbReference>
<evidence type="ECO:0000256" key="5">
    <source>
        <dbReference type="ARBA" id="ARBA00023295"/>
    </source>
</evidence>
<dbReference type="PROSITE" id="PS51175">
    <property type="entry name" value="CBM6"/>
    <property type="match status" value="1"/>
</dbReference>
<protein>
    <submittedName>
        <fullName evidence="10">Cellulase family glycosylhydrolase</fullName>
    </submittedName>
</protein>
<dbReference type="PANTHER" id="PTHR31297">
    <property type="entry name" value="GLUCAN ENDO-1,6-BETA-GLUCOSIDASE B"/>
    <property type="match status" value="1"/>
</dbReference>
<evidence type="ECO:0000256" key="4">
    <source>
        <dbReference type="ARBA" id="ARBA00023277"/>
    </source>
</evidence>
<feature type="domain" description="CBM6" evidence="9">
    <location>
        <begin position="455"/>
        <end position="582"/>
    </location>
</feature>
<keyword evidence="11" id="KW-1185">Reference proteome</keyword>
<comment type="caution">
    <text evidence="10">The sequence shown here is derived from an EMBL/GenBank/DDBJ whole genome shotgun (WGS) entry which is preliminary data.</text>
</comment>
<evidence type="ECO:0000313" key="10">
    <source>
        <dbReference type="EMBL" id="NMH24908.1"/>
    </source>
</evidence>
<keyword evidence="2 7" id="KW-0378">Hydrolase</keyword>
<reference evidence="10 11" key="1">
    <citation type="submission" date="2020-02" db="EMBL/GenBank/DDBJ databases">
        <title>Flavobacterium sp. genome.</title>
        <authorList>
            <person name="Jung H.S."/>
            <person name="Baek J.H."/>
            <person name="Jeon C.O."/>
        </authorList>
    </citation>
    <scope>NUCLEOTIDE SEQUENCE [LARGE SCALE GENOMIC DNA]</scope>
    <source>
        <strain evidence="10 11">SE-s27</strain>
    </source>
</reference>
<evidence type="ECO:0000256" key="2">
    <source>
        <dbReference type="ARBA" id="ARBA00022801"/>
    </source>
</evidence>
<dbReference type="InterPro" id="IPR005084">
    <property type="entry name" value="CBM6"/>
</dbReference>
<proteinExistence type="inferred from homology"/>
<dbReference type="InterPro" id="IPR008979">
    <property type="entry name" value="Galactose-bd-like_sf"/>
</dbReference>
<dbReference type="Pfam" id="PF03422">
    <property type="entry name" value="CBM_6"/>
    <property type="match status" value="1"/>
</dbReference>
<dbReference type="InterPro" id="IPR001547">
    <property type="entry name" value="Glyco_hydro_5"/>
</dbReference>
<keyword evidence="8" id="KW-0732">Signal</keyword>
<dbReference type="CDD" id="cd04080">
    <property type="entry name" value="CBM6_cellulase-like"/>
    <property type="match status" value="1"/>
</dbReference>
<feature type="chain" id="PRO_5047229743" evidence="8">
    <location>
        <begin position="21"/>
        <end position="583"/>
    </location>
</feature>
<keyword evidence="3" id="KW-0136">Cellulose degradation</keyword>
<evidence type="ECO:0000313" key="11">
    <source>
        <dbReference type="Proteomes" id="UP000767947"/>
    </source>
</evidence>
<evidence type="ECO:0000259" key="9">
    <source>
        <dbReference type="PROSITE" id="PS51175"/>
    </source>
</evidence>
<dbReference type="PANTHER" id="PTHR31297:SF41">
    <property type="entry name" value="ENDOGLUCANASE, PUTATIVE (AFU_ORTHOLOGUE AFUA_5G01830)-RELATED"/>
    <property type="match status" value="1"/>
</dbReference>
<sequence>MKAIFKNLLFFFCFPSCIFAQGFVHRDGQNIVDGNGKNLVFRGLGLGGWMVQEGYMIKTGEFAGPQFKIREKIEDVIGKENTVEFYKNYKNNGITKADIDSLAAWGFNSVRLPMHYNLYTLPIEKEPVKGKNTWLEEGFKMTDDLLQWCTDNKIYLILDLHAAPGGQGKDANISDYDETKPSLWESKENQDKMIAFWKKIAERYKDNPWIGAYDIINEPNWNFSATNKNGCDEKQNAPLRELQVKVTQAIREVDKNHLIFIEGNCWGNNYNGIFPLWDDNTALSFHKYWNYNDAGSINQFLEYRKQYNVPIWLGESGENSNAWFTDAIRLMESNNIGWAFWPMKKIDNIAGVTSVIQPKGYDKLLHYWEKGTNKPSKEEAKAILFQVAENYKMSKVEIKRDVIDAMFRQVNSTDTKPYKKHRLPAKVFATEFDLGQINQAYFDKDAYNYWVSSNERTQWNKGNKMRNDAVDIEECNDKVTNGYQVSHIEDGEWLQYTVELESTKSVEVEIRFLAGKTSGEIYLSDAAGNVISSSSVIIQGNDKTSVWQNASFGKVKLNSGQNKIRMHFVKGGDFKVNYIEFKK</sequence>
<evidence type="ECO:0000256" key="3">
    <source>
        <dbReference type="ARBA" id="ARBA00023001"/>
    </source>
</evidence>
<evidence type="ECO:0000256" key="6">
    <source>
        <dbReference type="ARBA" id="ARBA00023326"/>
    </source>
</evidence>
<keyword evidence="5 7" id="KW-0326">Glycosidase</keyword>
<dbReference type="Gene3D" id="2.60.120.260">
    <property type="entry name" value="Galactose-binding domain-like"/>
    <property type="match status" value="1"/>
</dbReference>
<dbReference type="SUPFAM" id="SSF51445">
    <property type="entry name" value="(Trans)glycosidases"/>
    <property type="match status" value="1"/>
</dbReference>
<name>A0ABX1QUZ7_9FLAO</name>
<dbReference type="RefSeq" id="WP_169523486.1">
    <property type="nucleotide sequence ID" value="NZ_JAAMPT010000204.1"/>
</dbReference>
<dbReference type="Proteomes" id="UP000767947">
    <property type="component" value="Unassembled WGS sequence"/>
</dbReference>
<keyword evidence="6" id="KW-0624">Polysaccharide degradation</keyword>
<dbReference type="EMBL" id="JAAMPT010000204">
    <property type="protein sequence ID" value="NMH24908.1"/>
    <property type="molecule type" value="Genomic_DNA"/>
</dbReference>
<comment type="similarity">
    <text evidence="1 7">Belongs to the glycosyl hydrolase 5 (cellulase A) family.</text>
</comment>
<gene>
    <name evidence="10" type="ORF">G6042_06455</name>
</gene>
<dbReference type="Pfam" id="PF00150">
    <property type="entry name" value="Cellulase"/>
    <property type="match status" value="1"/>
</dbReference>
<evidence type="ECO:0000256" key="1">
    <source>
        <dbReference type="ARBA" id="ARBA00005641"/>
    </source>
</evidence>
<accession>A0ABX1QUZ7</accession>
<feature type="signal peptide" evidence="8">
    <location>
        <begin position="1"/>
        <end position="20"/>
    </location>
</feature>
<dbReference type="InterPro" id="IPR050386">
    <property type="entry name" value="Glycosyl_hydrolase_5"/>
</dbReference>
<evidence type="ECO:0000256" key="7">
    <source>
        <dbReference type="RuleBase" id="RU361153"/>
    </source>
</evidence>
<organism evidence="10 11">
    <name type="scientific">Flavobacterium solisilvae</name>
    <dbReference type="NCBI Taxonomy" id="1852019"/>
    <lineage>
        <taxon>Bacteria</taxon>
        <taxon>Pseudomonadati</taxon>
        <taxon>Bacteroidota</taxon>
        <taxon>Flavobacteriia</taxon>
        <taxon>Flavobacteriales</taxon>
        <taxon>Flavobacteriaceae</taxon>
        <taxon>Flavobacterium</taxon>
    </lineage>
</organism>
<keyword evidence="4" id="KW-0119">Carbohydrate metabolism</keyword>
<evidence type="ECO:0000256" key="8">
    <source>
        <dbReference type="SAM" id="SignalP"/>
    </source>
</evidence>
<dbReference type="SUPFAM" id="SSF49785">
    <property type="entry name" value="Galactose-binding domain-like"/>
    <property type="match status" value="1"/>
</dbReference>